<accession>A0AAV7VCV3</accession>
<feature type="compositionally biased region" description="Basic and acidic residues" evidence="1">
    <location>
        <begin position="9"/>
        <end position="30"/>
    </location>
</feature>
<organism evidence="2 3">
    <name type="scientific">Pleurodeles waltl</name>
    <name type="common">Iberian ribbed newt</name>
    <dbReference type="NCBI Taxonomy" id="8319"/>
    <lineage>
        <taxon>Eukaryota</taxon>
        <taxon>Metazoa</taxon>
        <taxon>Chordata</taxon>
        <taxon>Craniata</taxon>
        <taxon>Vertebrata</taxon>
        <taxon>Euteleostomi</taxon>
        <taxon>Amphibia</taxon>
        <taxon>Batrachia</taxon>
        <taxon>Caudata</taxon>
        <taxon>Salamandroidea</taxon>
        <taxon>Salamandridae</taxon>
        <taxon>Pleurodelinae</taxon>
        <taxon>Pleurodeles</taxon>
    </lineage>
</organism>
<sequence length="108" mass="12138">MGAVGAARQYERRGLSRENHAHEARSDRANPKHQQNQMRWDAMLNRLREPGHDTGTGDAATHNTELALEWATNELGLILEPLVMYLPICVANGQVKLLIDVISDEPWV</sequence>
<protein>
    <submittedName>
        <fullName evidence="2">Uncharacterized protein</fullName>
    </submittedName>
</protein>
<gene>
    <name evidence="2" type="ORF">NDU88_002976</name>
</gene>
<comment type="caution">
    <text evidence="2">The sequence shown here is derived from an EMBL/GenBank/DDBJ whole genome shotgun (WGS) entry which is preliminary data.</text>
</comment>
<dbReference type="AlphaFoldDB" id="A0AAV7VCV3"/>
<evidence type="ECO:0000313" key="2">
    <source>
        <dbReference type="EMBL" id="KAJ1199138.1"/>
    </source>
</evidence>
<reference evidence="2" key="1">
    <citation type="journal article" date="2022" name="bioRxiv">
        <title>Sequencing and chromosome-scale assembly of the giantPleurodeles waltlgenome.</title>
        <authorList>
            <person name="Brown T."/>
            <person name="Elewa A."/>
            <person name="Iarovenko S."/>
            <person name="Subramanian E."/>
            <person name="Araus A.J."/>
            <person name="Petzold A."/>
            <person name="Susuki M."/>
            <person name="Suzuki K.-i.T."/>
            <person name="Hayashi T."/>
            <person name="Toyoda A."/>
            <person name="Oliveira C."/>
            <person name="Osipova E."/>
            <person name="Leigh N.D."/>
            <person name="Simon A."/>
            <person name="Yun M.H."/>
        </authorList>
    </citation>
    <scope>NUCLEOTIDE SEQUENCE</scope>
    <source>
        <strain evidence="2">20211129_DDA</strain>
        <tissue evidence="2">Liver</tissue>
    </source>
</reference>
<feature type="region of interest" description="Disordered" evidence="1">
    <location>
        <begin position="1"/>
        <end position="37"/>
    </location>
</feature>
<proteinExistence type="predicted"/>
<evidence type="ECO:0000256" key="1">
    <source>
        <dbReference type="SAM" id="MobiDB-lite"/>
    </source>
</evidence>
<dbReference type="EMBL" id="JANPWB010000003">
    <property type="protein sequence ID" value="KAJ1199138.1"/>
    <property type="molecule type" value="Genomic_DNA"/>
</dbReference>
<name>A0AAV7VCV3_PLEWA</name>
<dbReference type="Proteomes" id="UP001066276">
    <property type="component" value="Chromosome 2_1"/>
</dbReference>
<keyword evidence="3" id="KW-1185">Reference proteome</keyword>
<evidence type="ECO:0000313" key="3">
    <source>
        <dbReference type="Proteomes" id="UP001066276"/>
    </source>
</evidence>